<evidence type="ECO:0000313" key="2">
    <source>
        <dbReference type="Proteomes" id="UP001497700"/>
    </source>
</evidence>
<protein>
    <submittedName>
        <fullName evidence="1">Beta-ketoacyl synthase</fullName>
    </submittedName>
</protein>
<proteinExistence type="predicted"/>
<accession>A0ACB9YMX7</accession>
<sequence length="296" mass="32050">MMSYSQEGDMAPVLGQEASMPIAIVGISGRFPGDATTPEKLWDMITEKRSARTDVPKNRYNIDAFYHPSPEHQGTTSARGGHFLQDDVAAFDAPFFKITAQEAHAMDPQQRMTLELAYEALESAGIRIEDVSGSAMGCYMACCVRDYAALRAIDPDDYPRYEANGSMGTAMIANRISWYFDIKGPSISLDTACSSSLVALHLACQSIRTGETKAALVGATNLILMPHTSNHLSTLSFLSPDGKSMAFDHRANGYSRGEGVSVIVVKSLADALRDRDVIRAVIRGTSVTQDGRTPGK</sequence>
<gene>
    <name evidence="1" type="ORF">F4820DRAFT_106378</name>
</gene>
<dbReference type="EMBL" id="MU393582">
    <property type="protein sequence ID" value="KAI4860551.1"/>
    <property type="molecule type" value="Genomic_DNA"/>
</dbReference>
<reference evidence="1 2" key="1">
    <citation type="journal article" date="2022" name="New Phytol.">
        <title>Ecological generalism drives hyperdiversity of secondary metabolite gene clusters in xylarialean endophytes.</title>
        <authorList>
            <person name="Franco M.E.E."/>
            <person name="Wisecaver J.H."/>
            <person name="Arnold A.E."/>
            <person name="Ju Y.M."/>
            <person name="Slot J.C."/>
            <person name="Ahrendt S."/>
            <person name="Moore L.P."/>
            <person name="Eastman K.E."/>
            <person name="Scott K."/>
            <person name="Konkel Z."/>
            <person name="Mondo S.J."/>
            <person name="Kuo A."/>
            <person name="Hayes R.D."/>
            <person name="Haridas S."/>
            <person name="Andreopoulos B."/>
            <person name="Riley R."/>
            <person name="LaButti K."/>
            <person name="Pangilinan J."/>
            <person name="Lipzen A."/>
            <person name="Amirebrahimi M."/>
            <person name="Yan J."/>
            <person name="Adam C."/>
            <person name="Keymanesh K."/>
            <person name="Ng V."/>
            <person name="Louie K."/>
            <person name="Northen T."/>
            <person name="Drula E."/>
            <person name="Henrissat B."/>
            <person name="Hsieh H.M."/>
            <person name="Youens-Clark K."/>
            <person name="Lutzoni F."/>
            <person name="Miadlikowska J."/>
            <person name="Eastwood D.C."/>
            <person name="Hamelin R.C."/>
            <person name="Grigoriev I.V."/>
            <person name="U'Ren J.M."/>
        </authorList>
    </citation>
    <scope>NUCLEOTIDE SEQUENCE [LARGE SCALE GENOMIC DNA]</scope>
    <source>
        <strain evidence="1 2">CBS 119005</strain>
    </source>
</reference>
<dbReference type="Proteomes" id="UP001497700">
    <property type="component" value="Unassembled WGS sequence"/>
</dbReference>
<keyword evidence="2" id="KW-1185">Reference proteome</keyword>
<comment type="caution">
    <text evidence="1">The sequence shown here is derived from an EMBL/GenBank/DDBJ whole genome shotgun (WGS) entry which is preliminary data.</text>
</comment>
<name>A0ACB9YMX7_9PEZI</name>
<organism evidence="1 2">
    <name type="scientific">Hypoxylon rubiginosum</name>
    <dbReference type="NCBI Taxonomy" id="110542"/>
    <lineage>
        <taxon>Eukaryota</taxon>
        <taxon>Fungi</taxon>
        <taxon>Dikarya</taxon>
        <taxon>Ascomycota</taxon>
        <taxon>Pezizomycotina</taxon>
        <taxon>Sordariomycetes</taxon>
        <taxon>Xylariomycetidae</taxon>
        <taxon>Xylariales</taxon>
        <taxon>Hypoxylaceae</taxon>
        <taxon>Hypoxylon</taxon>
    </lineage>
</organism>
<evidence type="ECO:0000313" key="1">
    <source>
        <dbReference type="EMBL" id="KAI4860551.1"/>
    </source>
</evidence>